<accession>A0A7G5GQE3</accession>
<dbReference type="KEGG" id="sfol:H3H32_24345"/>
<sequence>MKSLFPYVILVALFLAGTWLVNRQQTYFRSLQDHDSANVYVRADYSPASGRK</sequence>
<name>A0A7G5GQE3_9BACT</name>
<dbReference type="EMBL" id="CP059732">
    <property type="protein sequence ID" value="QMW01085.1"/>
    <property type="molecule type" value="Genomic_DNA"/>
</dbReference>
<keyword evidence="2" id="KW-1185">Reference proteome</keyword>
<dbReference type="RefSeq" id="WP_182458205.1">
    <property type="nucleotide sequence ID" value="NZ_CP059732.1"/>
</dbReference>
<evidence type="ECO:0000313" key="2">
    <source>
        <dbReference type="Proteomes" id="UP000515369"/>
    </source>
</evidence>
<evidence type="ECO:0000313" key="1">
    <source>
        <dbReference type="EMBL" id="QMW01085.1"/>
    </source>
</evidence>
<protein>
    <submittedName>
        <fullName evidence="1">Uncharacterized protein</fullName>
    </submittedName>
</protein>
<dbReference type="Proteomes" id="UP000515369">
    <property type="component" value="Chromosome"/>
</dbReference>
<reference evidence="1 2" key="1">
    <citation type="submission" date="2020-07" db="EMBL/GenBank/DDBJ databases">
        <title>Spirosoma foliorum sp. nov., isolated from the leaves on the Nejang mountain Korea, Republic of.</title>
        <authorList>
            <person name="Ho H."/>
            <person name="Lee Y.-J."/>
            <person name="Nurcahyanto D.-A."/>
            <person name="Kim S.-G."/>
        </authorList>
    </citation>
    <scope>NUCLEOTIDE SEQUENCE [LARGE SCALE GENOMIC DNA]</scope>
    <source>
        <strain evidence="1 2">PL0136</strain>
    </source>
</reference>
<proteinExistence type="predicted"/>
<dbReference type="AlphaFoldDB" id="A0A7G5GQE3"/>
<organism evidence="1 2">
    <name type="scientific">Spirosoma foliorum</name>
    <dbReference type="NCBI Taxonomy" id="2710596"/>
    <lineage>
        <taxon>Bacteria</taxon>
        <taxon>Pseudomonadati</taxon>
        <taxon>Bacteroidota</taxon>
        <taxon>Cytophagia</taxon>
        <taxon>Cytophagales</taxon>
        <taxon>Cytophagaceae</taxon>
        <taxon>Spirosoma</taxon>
    </lineage>
</organism>
<gene>
    <name evidence="1" type="ORF">H3H32_24345</name>
</gene>